<dbReference type="EMBL" id="GANO01003191">
    <property type="protein sequence ID" value="JAB56680.1"/>
    <property type="molecule type" value="mRNA"/>
</dbReference>
<name>U5EVZ6_9DIPT</name>
<evidence type="ECO:0000256" key="1">
    <source>
        <dbReference type="SAM" id="MobiDB-lite"/>
    </source>
</evidence>
<feature type="compositionally biased region" description="Basic and acidic residues" evidence="1">
    <location>
        <begin position="36"/>
        <end position="53"/>
    </location>
</feature>
<dbReference type="Pfam" id="PF05821">
    <property type="entry name" value="NDUF_B8"/>
    <property type="match status" value="1"/>
</dbReference>
<reference evidence="3" key="1">
    <citation type="journal article" date="2014" name="Insect Biochem. Mol. Biol.">
        <title>An insight into the sialome of the frog biting fly, Corethrella appendiculata.</title>
        <authorList>
            <person name="Ribeiro J.M.C."/>
            <person name="Chagas A.C."/>
            <person name="Pham V.M."/>
            <person name="Lounibos L.P."/>
            <person name="Calvo E."/>
        </authorList>
    </citation>
    <scope>NUCLEOTIDE SEQUENCE</scope>
    <source>
        <tissue evidence="3">Salivary glands</tissue>
    </source>
</reference>
<sequence>MAALINGLKFAAKISNKNPSILYLAARNAGHWNKDFKPAPYPKTEREREEAAKKYGLHPSEYEPYPDDGLGYGDYPKLKDEAIESRDPYYPYDFPEHKRNFNEPIHAEIDYHSEDRYGTAAPLRYSLNKMLGLFLGCMASCIALYVWLEDYKMFRPVLKKQLPAQGVPHYTFEVDK</sequence>
<feature type="transmembrane region" description="Helical" evidence="2">
    <location>
        <begin position="130"/>
        <end position="148"/>
    </location>
</feature>
<accession>U5EVZ6</accession>
<dbReference type="GO" id="GO:0005739">
    <property type="term" value="C:mitochondrion"/>
    <property type="evidence" value="ECO:0007669"/>
    <property type="project" value="InterPro"/>
</dbReference>
<evidence type="ECO:0000313" key="3">
    <source>
        <dbReference type="EMBL" id="JAB56680.1"/>
    </source>
</evidence>
<protein>
    <submittedName>
        <fullName evidence="3">Putative mitochondrial electron transport</fullName>
    </submittedName>
</protein>
<dbReference type="PANTHER" id="PTHR12840:SF1">
    <property type="entry name" value="NADH DEHYDROGENASE [UBIQUINONE] 1 BETA SUBCOMPLEX SUBUNIT 8, MITOCHONDRIAL"/>
    <property type="match status" value="1"/>
</dbReference>
<evidence type="ECO:0000256" key="2">
    <source>
        <dbReference type="SAM" id="Phobius"/>
    </source>
</evidence>
<proteinExistence type="evidence at transcript level"/>
<keyword evidence="2" id="KW-0812">Transmembrane</keyword>
<keyword evidence="2" id="KW-0472">Membrane</keyword>
<dbReference type="AlphaFoldDB" id="U5EVZ6"/>
<feature type="region of interest" description="Disordered" evidence="1">
    <location>
        <begin position="36"/>
        <end position="61"/>
    </location>
</feature>
<organism evidence="3">
    <name type="scientific">Corethrella appendiculata</name>
    <dbReference type="NCBI Taxonomy" id="1370023"/>
    <lineage>
        <taxon>Eukaryota</taxon>
        <taxon>Metazoa</taxon>
        <taxon>Ecdysozoa</taxon>
        <taxon>Arthropoda</taxon>
        <taxon>Hexapoda</taxon>
        <taxon>Insecta</taxon>
        <taxon>Pterygota</taxon>
        <taxon>Neoptera</taxon>
        <taxon>Endopterygota</taxon>
        <taxon>Diptera</taxon>
        <taxon>Nematocera</taxon>
        <taxon>Culicoidea</taxon>
        <taxon>Chaoboridae</taxon>
        <taxon>Corethrella</taxon>
    </lineage>
</organism>
<dbReference type="InterPro" id="IPR008699">
    <property type="entry name" value="NDUFB8"/>
</dbReference>
<dbReference type="PANTHER" id="PTHR12840">
    <property type="entry name" value="NADH-UBIQUINONE OXIDOREDUCTASE ASHI SUBUNIT"/>
    <property type="match status" value="1"/>
</dbReference>
<keyword evidence="2" id="KW-1133">Transmembrane helix</keyword>